<accession>A0A563W4T5</accession>
<reference evidence="2 3" key="1">
    <citation type="submission" date="2019-01" db="EMBL/GenBank/DDBJ databases">
        <authorList>
            <person name="Brito A."/>
        </authorList>
    </citation>
    <scope>NUCLEOTIDE SEQUENCE [LARGE SCALE GENOMIC DNA]</scope>
    <source>
        <strain evidence="2">1</strain>
    </source>
</reference>
<protein>
    <submittedName>
        <fullName evidence="2">Uncharacterized protein</fullName>
    </submittedName>
</protein>
<evidence type="ECO:0000313" key="3">
    <source>
        <dbReference type="Proteomes" id="UP000320055"/>
    </source>
</evidence>
<keyword evidence="1" id="KW-1133">Transmembrane helix</keyword>
<dbReference type="AlphaFoldDB" id="A0A563W4T5"/>
<gene>
    <name evidence="2" type="ORF">H1P_810005</name>
</gene>
<keyword evidence="1" id="KW-0472">Membrane</keyword>
<keyword evidence="3" id="KW-1185">Reference proteome</keyword>
<proteinExistence type="predicted"/>
<name>A0A563W4T5_9CYAN</name>
<sequence>MLQKEASFGDIKLIFMAVSLASLIVFQLKLRGLYCIFSALKSLIFSGTTIR</sequence>
<feature type="transmembrane region" description="Helical" evidence="1">
    <location>
        <begin position="6"/>
        <end position="26"/>
    </location>
</feature>
<keyword evidence="1" id="KW-0812">Transmembrane</keyword>
<dbReference type="Proteomes" id="UP000320055">
    <property type="component" value="Unassembled WGS sequence"/>
</dbReference>
<dbReference type="EMBL" id="CAACVJ010000689">
    <property type="protein sequence ID" value="VEP18543.1"/>
    <property type="molecule type" value="Genomic_DNA"/>
</dbReference>
<organism evidence="2 3">
    <name type="scientific">Hyella patelloides LEGE 07179</name>
    <dbReference type="NCBI Taxonomy" id="945734"/>
    <lineage>
        <taxon>Bacteria</taxon>
        <taxon>Bacillati</taxon>
        <taxon>Cyanobacteriota</taxon>
        <taxon>Cyanophyceae</taxon>
        <taxon>Pleurocapsales</taxon>
        <taxon>Hyellaceae</taxon>
        <taxon>Hyella</taxon>
    </lineage>
</organism>
<evidence type="ECO:0000313" key="2">
    <source>
        <dbReference type="EMBL" id="VEP18543.1"/>
    </source>
</evidence>
<evidence type="ECO:0000256" key="1">
    <source>
        <dbReference type="SAM" id="Phobius"/>
    </source>
</evidence>